<keyword evidence="3" id="KW-1185">Reference proteome</keyword>
<evidence type="ECO:0000256" key="1">
    <source>
        <dbReference type="SAM" id="Phobius"/>
    </source>
</evidence>
<reference evidence="2 3" key="1">
    <citation type="submission" date="2021-03" db="EMBL/GenBank/DDBJ databases">
        <title>Glycomyces sp. nov., a novel actinomycete isolated from soil.</title>
        <authorList>
            <person name="Yang X."/>
            <person name="Xu X."/>
        </authorList>
    </citation>
    <scope>NUCLEOTIDE SEQUENCE [LARGE SCALE GENOMIC DNA]</scope>
    <source>
        <strain evidence="2 3">NEAU-S30</strain>
    </source>
</reference>
<keyword evidence="1" id="KW-0812">Transmembrane</keyword>
<feature type="transmembrane region" description="Helical" evidence="1">
    <location>
        <begin position="31"/>
        <end position="49"/>
    </location>
</feature>
<evidence type="ECO:0000313" key="3">
    <source>
        <dbReference type="Proteomes" id="UP000681341"/>
    </source>
</evidence>
<gene>
    <name evidence="2" type="ORF">J5V16_08110</name>
</gene>
<keyword evidence="1" id="KW-1133">Transmembrane helix</keyword>
<dbReference type="RefSeq" id="WP_208495563.1">
    <property type="nucleotide sequence ID" value="NZ_JAGFNP010000003.1"/>
</dbReference>
<protein>
    <submittedName>
        <fullName evidence="2">Uncharacterized protein</fullName>
    </submittedName>
</protein>
<evidence type="ECO:0000313" key="2">
    <source>
        <dbReference type="EMBL" id="MBO3732785.1"/>
    </source>
</evidence>
<dbReference type="Proteomes" id="UP000681341">
    <property type="component" value="Unassembled WGS sequence"/>
</dbReference>
<comment type="caution">
    <text evidence="2">The sequence shown here is derived from an EMBL/GenBank/DDBJ whole genome shotgun (WGS) entry which is preliminary data.</text>
</comment>
<feature type="transmembrane region" description="Helical" evidence="1">
    <location>
        <begin position="7"/>
        <end position="25"/>
    </location>
</feature>
<organism evidence="2 3">
    <name type="scientific">Glycomyces niveus</name>
    <dbReference type="NCBI Taxonomy" id="2820287"/>
    <lineage>
        <taxon>Bacteria</taxon>
        <taxon>Bacillati</taxon>
        <taxon>Actinomycetota</taxon>
        <taxon>Actinomycetes</taxon>
        <taxon>Glycomycetales</taxon>
        <taxon>Glycomycetaceae</taxon>
        <taxon>Glycomyces</taxon>
    </lineage>
</organism>
<keyword evidence="1" id="KW-0472">Membrane</keyword>
<dbReference type="EMBL" id="JAGFNP010000003">
    <property type="protein sequence ID" value="MBO3732785.1"/>
    <property type="molecule type" value="Genomic_DNA"/>
</dbReference>
<proteinExistence type="predicted"/>
<sequence length="172" mass="18658">MASRSVLSGVVVLAAALLLGLFGAIPLPLPWWIAGTVLLTAAGYLWAESTRADLDSRARQIRLHATVMCLVLVIAGVWIFNRVAAETPDRVYTYALNQQTEGKLYCFQPATYPGGNAGTEALCSDEVFGVVCWETGPEGGRWMRTPSGLWLPEALIRPSSTSSYPDMPKCDH</sequence>
<accession>A0ABS3U221</accession>
<feature type="transmembrane region" description="Helical" evidence="1">
    <location>
        <begin position="61"/>
        <end position="80"/>
    </location>
</feature>
<name>A0ABS3U221_9ACTN</name>